<dbReference type="EnsemblPlants" id="OPUNC11G01700.1">
    <property type="protein sequence ID" value="OPUNC11G01700.1"/>
    <property type="gene ID" value="OPUNC11G01700"/>
</dbReference>
<reference evidence="1" key="2">
    <citation type="submission" date="2018-05" db="EMBL/GenBank/DDBJ databases">
        <title>OpunRS2 (Oryza punctata Reference Sequence Version 2).</title>
        <authorList>
            <person name="Zhang J."/>
            <person name="Kudrna D."/>
            <person name="Lee S."/>
            <person name="Talag J."/>
            <person name="Welchert J."/>
            <person name="Wing R.A."/>
        </authorList>
    </citation>
    <scope>NUCLEOTIDE SEQUENCE [LARGE SCALE GENOMIC DNA]</scope>
</reference>
<evidence type="ECO:0000313" key="1">
    <source>
        <dbReference type="EnsemblPlants" id="OPUNC11G01700.1"/>
    </source>
</evidence>
<evidence type="ECO:0000313" key="2">
    <source>
        <dbReference type="Proteomes" id="UP000026962"/>
    </source>
</evidence>
<sequence length="164" mass="18368">MVANHKTTCPASRARMLWWSFILAVKGDCCSSRGINLLSGVITFPAQSSSDTVDQESIDGSESSQQVRYKKEISGVSDGFTYSMHYKIMEAMFISVTSIIIAKYLKLISNLLLDASHNMCIRICRIDALISYKSNHLYGTGKMRESHLSSLGQQYRLLEKAQSR</sequence>
<protein>
    <submittedName>
        <fullName evidence="1">Uncharacterized protein</fullName>
    </submittedName>
</protein>
<dbReference type="HOGENOM" id="CLU_1621662_0_0_1"/>
<dbReference type="AlphaFoldDB" id="A0A0E0MC16"/>
<organism evidence="1">
    <name type="scientific">Oryza punctata</name>
    <name type="common">Red rice</name>
    <dbReference type="NCBI Taxonomy" id="4537"/>
    <lineage>
        <taxon>Eukaryota</taxon>
        <taxon>Viridiplantae</taxon>
        <taxon>Streptophyta</taxon>
        <taxon>Embryophyta</taxon>
        <taxon>Tracheophyta</taxon>
        <taxon>Spermatophyta</taxon>
        <taxon>Magnoliopsida</taxon>
        <taxon>Liliopsida</taxon>
        <taxon>Poales</taxon>
        <taxon>Poaceae</taxon>
        <taxon>BOP clade</taxon>
        <taxon>Oryzoideae</taxon>
        <taxon>Oryzeae</taxon>
        <taxon>Oryzinae</taxon>
        <taxon>Oryza</taxon>
    </lineage>
</organism>
<reference evidence="1" key="1">
    <citation type="submission" date="2015-04" db="UniProtKB">
        <authorList>
            <consortium name="EnsemblPlants"/>
        </authorList>
    </citation>
    <scope>IDENTIFICATION</scope>
</reference>
<proteinExistence type="predicted"/>
<keyword evidence="2" id="KW-1185">Reference proteome</keyword>
<accession>A0A0E0MC16</accession>
<dbReference type="Proteomes" id="UP000026962">
    <property type="component" value="Chromosome 11"/>
</dbReference>
<dbReference type="Gramene" id="OPUNC11G01700.1">
    <property type="protein sequence ID" value="OPUNC11G01700.1"/>
    <property type="gene ID" value="OPUNC11G01700"/>
</dbReference>
<name>A0A0E0MC16_ORYPU</name>